<evidence type="ECO:0000256" key="2">
    <source>
        <dbReference type="ARBA" id="ARBA00023242"/>
    </source>
</evidence>
<feature type="region of interest" description="Disordered" evidence="6">
    <location>
        <begin position="1079"/>
        <end position="1297"/>
    </location>
</feature>
<protein>
    <submittedName>
        <fullName evidence="7">Uncharacterized protein</fullName>
    </submittedName>
</protein>
<feature type="compositionally biased region" description="Acidic residues" evidence="6">
    <location>
        <begin position="1356"/>
        <end position="1378"/>
    </location>
</feature>
<feature type="compositionally biased region" description="Basic and acidic residues" evidence="6">
    <location>
        <begin position="1101"/>
        <end position="1116"/>
    </location>
</feature>
<feature type="coiled-coil region" evidence="5">
    <location>
        <begin position="296"/>
        <end position="323"/>
    </location>
</feature>
<comment type="similarity">
    <text evidence="4">Belongs to the CRWN family.</text>
</comment>
<name>A0AAP0EQV6_9MAGN</name>
<evidence type="ECO:0000256" key="6">
    <source>
        <dbReference type="SAM" id="MobiDB-lite"/>
    </source>
</evidence>
<dbReference type="GO" id="GO:0006997">
    <property type="term" value="P:nucleus organization"/>
    <property type="evidence" value="ECO:0007669"/>
    <property type="project" value="InterPro"/>
</dbReference>
<evidence type="ECO:0000256" key="4">
    <source>
        <dbReference type="ARBA" id="ARBA00024208"/>
    </source>
</evidence>
<feature type="region of interest" description="Disordered" evidence="6">
    <location>
        <begin position="1322"/>
        <end position="1396"/>
    </location>
</feature>
<dbReference type="InterPro" id="IPR040418">
    <property type="entry name" value="CRWN"/>
</dbReference>
<evidence type="ECO:0000256" key="1">
    <source>
        <dbReference type="ARBA" id="ARBA00023054"/>
    </source>
</evidence>
<comment type="caution">
    <text evidence="7">The sequence shown here is derived from an EMBL/GenBank/DDBJ whole genome shotgun (WGS) entry which is preliminary data.</text>
</comment>
<feature type="region of interest" description="Disordered" evidence="6">
    <location>
        <begin position="990"/>
        <end position="1012"/>
    </location>
</feature>
<evidence type="ECO:0000256" key="5">
    <source>
        <dbReference type="SAM" id="Coils"/>
    </source>
</evidence>
<dbReference type="PANTHER" id="PTHR31908:SF11">
    <property type="entry name" value="PROTEIN CROWDED NUCLEI 1"/>
    <property type="match status" value="1"/>
</dbReference>
<accession>A0AAP0EQV6</accession>
<feature type="compositionally biased region" description="Basic and acidic residues" evidence="6">
    <location>
        <begin position="1259"/>
        <end position="1277"/>
    </location>
</feature>
<feature type="compositionally biased region" description="Basic residues" evidence="6">
    <location>
        <begin position="1121"/>
        <end position="1134"/>
    </location>
</feature>
<comment type="subcellular location">
    <subcellularLocation>
        <location evidence="3">Nucleus lamina</location>
    </subcellularLocation>
</comment>
<evidence type="ECO:0000313" key="8">
    <source>
        <dbReference type="Proteomes" id="UP001420932"/>
    </source>
</evidence>
<feature type="compositionally biased region" description="Basic and acidic residues" evidence="6">
    <location>
        <begin position="1153"/>
        <end position="1173"/>
    </location>
</feature>
<evidence type="ECO:0000256" key="3">
    <source>
        <dbReference type="ARBA" id="ARBA00024186"/>
    </source>
</evidence>
<dbReference type="Proteomes" id="UP001420932">
    <property type="component" value="Unassembled WGS sequence"/>
</dbReference>
<dbReference type="PANTHER" id="PTHR31908">
    <property type="entry name" value="PROTEIN CROWDED NUCLEI 4"/>
    <property type="match status" value="1"/>
</dbReference>
<feature type="coiled-coil region" evidence="5">
    <location>
        <begin position="388"/>
        <end position="513"/>
    </location>
</feature>
<dbReference type="EMBL" id="JBBNAF010000012">
    <property type="protein sequence ID" value="KAK9093294.1"/>
    <property type="molecule type" value="Genomic_DNA"/>
</dbReference>
<keyword evidence="2" id="KW-0539">Nucleus</keyword>
<feature type="compositionally biased region" description="Basic residues" evidence="6">
    <location>
        <begin position="1237"/>
        <end position="1246"/>
    </location>
</feature>
<proteinExistence type="inferred from homology"/>
<dbReference type="GO" id="GO:0005652">
    <property type="term" value="C:nuclear lamina"/>
    <property type="evidence" value="ECO:0007669"/>
    <property type="project" value="UniProtKB-SubCell"/>
</dbReference>
<evidence type="ECO:0000313" key="7">
    <source>
        <dbReference type="EMBL" id="KAK9093294.1"/>
    </source>
</evidence>
<feature type="compositionally biased region" description="Low complexity" evidence="6">
    <location>
        <begin position="998"/>
        <end position="1011"/>
    </location>
</feature>
<gene>
    <name evidence="7" type="ORF">Syun_028205</name>
</gene>
<keyword evidence="1 5" id="KW-0175">Coiled coil</keyword>
<keyword evidence="8" id="KW-1185">Reference proteome</keyword>
<organism evidence="7 8">
    <name type="scientific">Stephania yunnanensis</name>
    <dbReference type="NCBI Taxonomy" id="152371"/>
    <lineage>
        <taxon>Eukaryota</taxon>
        <taxon>Viridiplantae</taxon>
        <taxon>Streptophyta</taxon>
        <taxon>Embryophyta</taxon>
        <taxon>Tracheophyta</taxon>
        <taxon>Spermatophyta</taxon>
        <taxon>Magnoliopsida</taxon>
        <taxon>Ranunculales</taxon>
        <taxon>Menispermaceae</taxon>
        <taxon>Menispermoideae</taxon>
        <taxon>Cissampelideae</taxon>
        <taxon>Stephania</taxon>
    </lineage>
</organism>
<feature type="coiled-coil region" evidence="5">
    <location>
        <begin position="803"/>
        <end position="948"/>
    </location>
</feature>
<feature type="coiled-coil region" evidence="5">
    <location>
        <begin position="592"/>
        <end position="759"/>
    </location>
</feature>
<reference evidence="7 8" key="1">
    <citation type="submission" date="2024-01" db="EMBL/GenBank/DDBJ databases">
        <title>Genome assemblies of Stephania.</title>
        <authorList>
            <person name="Yang L."/>
        </authorList>
    </citation>
    <scope>NUCLEOTIDE SEQUENCE [LARGE SCALE GENOMIC DNA]</scope>
    <source>
        <strain evidence="7">YNDBR</strain>
        <tissue evidence="7">Leaf</tissue>
    </source>
</reference>
<feature type="coiled-coil region" evidence="5">
    <location>
        <begin position="537"/>
        <end position="564"/>
    </location>
</feature>
<sequence length="1396" mass="159440">MRCWDLLSPSKRRSMDVVDALRAYTPCSMAKERVLSIPPSTMVISFTELRYQLMEAATVEACTTGQHEAARQWVAGTREGKRRWWRAGTVKSGRWLEAEDWSRIGGKRRRRMVYGRWRRDGGGDGGAREKATRLGTVDAGSVETGTVDADDLDEARSNVLRSANCEIIEAEDLDGFVRFVMFTPQRKLSGWSLTPHKSSGTGGGGGDGVERVSKGKGVAFLEGPAPPLALLGENGGGAGEGREGDAEVWRKFREAGLLDEATLEKKGREALLEKISTLTDELNGYQYHMGLLLIEKKEWTSKYEELQQSLTEMKEILKREQTAHLIAISEMNKREENLKKALGVEKQCVTDLEKALREIRSECAETKYSSDQKMAEAHALMASIEHKSLEVEAKLHAADAKIAEANRKNSEMERKLKELQARENSIRSERQSFMAERAMLETTLAKQREDLQDWERTLQEREDRLAEGRRILSQREEKANETDLFLKQKERDLEDAQKKIEMTNSTLKKKEVDINSRLTDLVGKEKASLCLVVDSEVAAMEKKLLIQETELIELEQKLNAREKEEIQKRLDEHNASLNLKMGEFEVEMEHKRKALDEELKSKVIALEDKETEINHKEEKLSKREQALEKRMEKSKEKEKDLELKWKAYKEKEKSIKAEEKKLEMEKKQILTDKDDMQTLIAEQEKKRAEIEEEKRLLREERENLRVTEEERNELLHLKSELKKERDSCKYQEELLMTLREELKQDRENFEREWEVLDEKKADNAKELKCVTEEKENFKKWKQSEEEKLKAMKTDTESYVQREMEDLRRQKESFEALMEHEQSAMAEKAKIEHENMIHDFEHKKRAFEVEMEHRQEEMKKQQEQRERAFEEQKERDLNNINYLREIAGREMEDMKVERQRIEKEKLKADANKEHLAKQEHDLKNDIDKLDKLVEKIKNQREQFKQLIEKNMSCKHCGSVIGDSILFDLQSLQEMEDSQVLPSSSMRAYKATEQPMSNLSPPRRGSSSPASSAQMSWLRKCTSKILNLSPLKRTIDIEGQGILQPEVPSTQADDLSQGLGGSEDMQELSLGVHGDRILSDNSAREVVDEPTQSLGEPSIVDSKAQELPEDSLHSDMKNDLGISRRKRNPGVRRTHSVKAVVEDAKLILGESEEQDERRENGDAEHSALVIEESRGDSGLANKGASATGRKRHYAHASRSTASEHDDDNDTRSDSVTTVGRRKRHQTVAPGSETPGKQRYNLRHSKTRSRATGARAPSNVVKGKEKETKAKKAAEKETDKPATTVSSHGIVSEDGESTHPVQANNLNAIVEVHEISSERVVRFETTTENADDNGDATKLTETMELSDEVNGTPGATGADSDEEYGSEGKEGEDDDDEDDETEHPGEASIGKKLWKFFTT</sequence>